<keyword evidence="3" id="KW-1185">Reference proteome</keyword>
<sequence>FIPHISWVDPNTFRPLIPPRRVAFGDNSFVEAIGTGTMTLITKKAEVKLSNVLVVPDFKVSLVSVSKLAQHGLYSVF</sequence>
<accession>A0A166TI98</accession>
<evidence type="ECO:0000313" key="2">
    <source>
        <dbReference type="EMBL" id="KZP30639.1"/>
    </source>
</evidence>
<feature type="non-terminal residue" evidence="2">
    <location>
        <position position="77"/>
    </location>
</feature>
<dbReference type="AlphaFoldDB" id="A0A166TI98"/>
<protein>
    <recommendedName>
        <fullName evidence="1">Retrovirus-related Pol polyprotein from transposon TNT 1-94-like beta-barrel domain-containing protein</fullName>
    </recommendedName>
</protein>
<reference evidence="2 3" key="1">
    <citation type="journal article" date="2016" name="Mol. Biol. Evol.">
        <title>Comparative Genomics of Early-Diverging Mushroom-Forming Fungi Provides Insights into the Origins of Lignocellulose Decay Capabilities.</title>
        <authorList>
            <person name="Nagy L.G."/>
            <person name="Riley R."/>
            <person name="Tritt A."/>
            <person name="Adam C."/>
            <person name="Daum C."/>
            <person name="Floudas D."/>
            <person name="Sun H."/>
            <person name="Yadav J.S."/>
            <person name="Pangilinan J."/>
            <person name="Larsson K.H."/>
            <person name="Matsuura K."/>
            <person name="Barry K."/>
            <person name="Labutti K."/>
            <person name="Kuo R."/>
            <person name="Ohm R.A."/>
            <person name="Bhattacharya S.S."/>
            <person name="Shirouzu T."/>
            <person name="Yoshinaga Y."/>
            <person name="Martin F.M."/>
            <person name="Grigoriev I.V."/>
            <person name="Hibbett D.S."/>
        </authorList>
    </citation>
    <scope>NUCLEOTIDE SEQUENCE [LARGE SCALE GENOMIC DNA]</scope>
    <source>
        <strain evidence="2 3">CBS 109695</strain>
    </source>
</reference>
<feature type="non-terminal residue" evidence="2">
    <location>
        <position position="1"/>
    </location>
</feature>
<name>A0A166TI98_9AGAM</name>
<proteinExistence type="predicted"/>
<organism evidence="2 3">
    <name type="scientific">Athelia psychrophila</name>
    <dbReference type="NCBI Taxonomy" id="1759441"/>
    <lineage>
        <taxon>Eukaryota</taxon>
        <taxon>Fungi</taxon>
        <taxon>Dikarya</taxon>
        <taxon>Basidiomycota</taxon>
        <taxon>Agaricomycotina</taxon>
        <taxon>Agaricomycetes</taxon>
        <taxon>Agaricomycetidae</taxon>
        <taxon>Atheliales</taxon>
        <taxon>Atheliaceae</taxon>
        <taxon>Athelia</taxon>
    </lineage>
</organism>
<evidence type="ECO:0000259" key="1">
    <source>
        <dbReference type="Pfam" id="PF22936"/>
    </source>
</evidence>
<feature type="domain" description="Retrovirus-related Pol polyprotein from transposon TNT 1-94-like beta-barrel" evidence="1">
    <location>
        <begin position="12"/>
        <end position="72"/>
    </location>
</feature>
<dbReference type="Proteomes" id="UP000076532">
    <property type="component" value="Unassembled WGS sequence"/>
</dbReference>
<evidence type="ECO:0000313" key="3">
    <source>
        <dbReference type="Proteomes" id="UP000076532"/>
    </source>
</evidence>
<dbReference type="Pfam" id="PF22936">
    <property type="entry name" value="Pol_BBD"/>
    <property type="match status" value="1"/>
</dbReference>
<dbReference type="OrthoDB" id="2928884at2759"/>
<dbReference type="EMBL" id="KV417493">
    <property type="protein sequence ID" value="KZP30639.1"/>
    <property type="molecule type" value="Genomic_DNA"/>
</dbReference>
<dbReference type="InterPro" id="IPR054722">
    <property type="entry name" value="PolX-like_BBD"/>
</dbReference>
<gene>
    <name evidence="2" type="ORF">FIBSPDRAFT_694235</name>
</gene>